<keyword evidence="6 8" id="KW-0472">Membrane</keyword>
<dbReference type="AlphaFoldDB" id="A0A5P2GZW7"/>
<dbReference type="GO" id="GO:0009279">
    <property type="term" value="C:cell outer membrane"/>
    <property type="evidence" value="ECO:0007669"/>
    <property type="project" value="UniProtKB-SubCell"/>
</dbReference>
<sequence>MSRAAALTLAPAALVAIAASAPSLAAGDATTTLAAVEFNMGFLHGDGPPIDGSRFAYGNPVQPGVHTLTLYVNGQRVGRAAIRLATVADHGALPLPCFDRALLQRIGVDLARLSAAASAALVSADDRCDPVGALVEGATAHYDMSDFRLDVGVPQIALARHARGYTDPAYWDDGVPAAILRYDGSVFATRTTQASAAGSAMQAYLGLRGGINLGPWRLRHVGNLSTSTHAGASARYTPTLTYVQRAIAPLDSLLILGDGFTEGTLFDSAGFRGVQLTSDDRMLPDSRRGFAPIVRGIVNTNARVQIRQGGNLLLETTVAPGAFEIDDLYPTGYGGDLEVIATEADGSVRTWRVPFSATVKALRRASRASRSPPASIAIHRSPTRPGSRRACCGMG</sequence>
<evidence type="ECO:0000256" key="8">
    <source>
        <dbReference type="RuleBase" id="RU003884"/>
    </source>
</evidence>
<name>A0A5P2GZW7_9BURK</name>
<dbReference type="Pfam" id="PF00577">
    <property type="entry name" value="Usher"/>
    <property type="match status" value="1"/>
</dbReference>
<keyword evidence="5 10" id="KW-0732">Signal</keyword>
<feature type="region of interest" description="Disordered" evidence="9">
    <location>
        <begin position="366"/>
        <end position="395"/>
    </location>
</feature>
<dbReference type="Pfam" id="PF13954">
    <property type="entry name" value="PapC_N"/>
    <property type="match status" value="1"/>
</dbReference>
<evidence type="ECO:0000256" key="10">
    <source>
        <dbReference type="SAM" id="SignalP"/>
    </source>
</evidence>
<dbReference type="InterPro" id="IPR037224">
    <property type="entry name" value="PapC_N_sf"/>
</dbReference>
<dbReference type="InterPro" id="IPR025885">
    <property type="entry name" value="PapC_N"/>
</dbReference>
<evidence type="ECO:0000256" key="2">
    <source>
        <dbReference type="ARBA" id="ARBA00008064"/>
    </source>
</evidence>
<dbReference type="Proteomes" id="UP000322822">
    <property type="component" value="Chromosome 1"/>
</dbReference>
<keyword evidence="4 8" id="KW-0812">Transmembrane</keyword>
<reference evidence="12 13" key="1">
    <citation type="submission" date="2019-09" db="EMBL/GenBank/DDBJ databases">
        <title>FDA dAtabase for Regulatory Grade micrObial Sequences (FDA-ARGOS): Supporting development and validation of Infectious Disease Dx tests.</title>
        <authorList>
            <person name="Sciortino C."/>
            <person name="Tallon L."/>
            <person name="Sadzewicz L."/>
            <person name="Vavikolanu K."/>
            <person name="Mehta A."/>
            <person name="Aluvathingal J."/>
            <person name="Nadendla S."/>
            <person name="Nandy P."/>
            <person name="Geyer C."/>
            <person name="Yan Y."/>
            <person name="Sichtig H."/>
        </authorList>
    </citation>
    <scope>NUCLEOTIDE SEQUENCE [LARGE SCALE GENOMIC DNA]</scope>
    <source>
        <strain evidence="12 13">FDAARGOS_664</strain>
    </source>
</reference>
<dbReference type="OrthoDB" id="6554712at2"/>
<organism evidence="12 13">
    <name type="scientific">Cupriavidus pauculus</name>
    <dbReference type="NCBI Taxonomy" id="82633"/>
    <lineage>
        <taxon>Bacteria</taxon>
        <taxon>Pseudomonadati</taxon>
        <taxon>Pseudomonadota</taxon>
        <taxon>Betaproteobacteria</taxon>
        <taxon>Burkholderiales</taxon>
        <taxon>Burkholderiaceae</taxon>
        <taxon>Cupriavidus</taxon>
    </lineage>
</organism>
<keyword evidence="7 8" id="KW-0998">Cell outer membrane</keyword>
<gene>
    <name evidence="12" type="ORF">FOB72_03500</name>
</gene>
<evidence type="ECO:0000256" key="4">
    <source>
        <dbReference type="ARBA" id="ARBA00022692"/>
    </source>
</evidence>
<evidence type="ECO:0000256" key="3">
    <source>
        <dbReference type="ARBA" id="ARBA00022448"/>
    </source>
</evidence>
<feature type="signal peptide" evidence="10">
    <location>
        <begin position="1"/>
        <end position="25"/>
    </location>
</feature>
<comment type="subcellular location">
    <subcellularLocation>
        <location evidence="1 8">Cell outer membrane</location>
        <topology evidence="1 8">Multi-pass membrane protein</topology>
    </subcellularLocation>
</comment>
<evidence type="ECO:0000259" key="11">
    <source>
        <dbReference type="Pfam" id="PF13954"/>
    </source>
</evidence>
<evidence type="ECO:0000256" key="7">
    <source>
        <dbReference type="ARBA" id="ARBA00023237"/>
    </source>
</evidence>
<evidence type="ECO:0000313" key="13">
    <source>
        <dbReference type="Proteomes" id="UP000322822"/>
    </source>
</evidence>
<dbReference type="EMBL" id="CP044065">
    <property type="protein sequence ID" value="QET01192.1"/>
    <property type="molecule type" value="Genomic_DNA"/>
</dbReference>
<evidence type="ECO:0000256" key="1">
    <source>
        <dbReference type="ARBA" id="ARBA00004571"/>
    </source>
</evidence>
<feature type="domain" description="PapC N-terminal" evidence="11">
    <location>
        <begin position="37"/>
        <end position="183"/>
    </location>
</feature>
<dbReference type="PANTHER" id="PTHR30451">
    <property type="entry name" value="OUTER MEMBRANE USHER PROTEIN"/>
    <property type="match status" value="1"/>
</dbReference>
<evidence type="ECO:0000313" key="12">
    <source>
        <dbReference type="EMBL" id="QET01192.1"/>
    </source>
</evidence>
<proteinExistence type="inferred from homology"/>
<keyword evidence="3 8" id="KW-0813">Transport</keyword>
<dbReference type="PANTHER" id="PTHR30451:SF20">
    <property type="entry name" value="FIMBRIAE USHER"/>
    <property type="match status" value="1"/>
</dbReference>
<protein>
    <submittedName>
        <fullName evidence="12">Fimbrial biogenesis outer membrane usher protein</fullName>
    </submittedName>
</protein>
<dbReference type="Gene3D" id="3.10.20.410">
    <property type="match status" value="1"/>
</dbReference>
<keyword evidence="8" id="KW-1029">Fimbrium biogenesis</keyword>
<accession>A0A5P2GZW7</accession>
<dbReference type="GO" id="GO:0009297">
    <property type="term" value="P:pilus assembly"/>
    <property type="evidence" value="ECO:0007669"/>
    <property type="project" value="InterPro"/>
</dbReference>
<feature type="chain" id="PRO_5024988914" evidence="10">
    <location>
        <begin position="26"/>
        <end position="395"/>
    </location>
</feature>
<evidence type="ECO:0000256" key="9">
    <source>
        <dbReference type="SAM" id="MobiDB-lite"/>
    </source>
</evidence>
<dbReference type="InterPro" id="IPR018030">
    <property type="entry name" value="Fimbrial_membr_usher_CS"/>
</dbReference>
<evidence type="ECO:0000256" key="6">
    <source>
        <dbReference type="ARBA" id="ARBA00023136"/>
    </source>
</evidence>
<dbReference type="SUPFAM" id="SSF141729">
    <property type="entry name" value="FimD N-terminal domain-like"/>
    <property type="match status" value="1"/>
</dbReference>
<dbReference type="Gene3D" id="2.60.40.3110">
    <property type="match status" value="1"/>
</dbReference>
<comment type="similarity">
    <text evidence="2 8">Belongs to the fimbrial export usher family.</text>
</comment>
<dbReference type="GO" id="GO:0015473">
    <property type="term" value="F:fimbrial usher porin activity"/>
    <property type="evidence" value="ECO:0007669"/>
    <property type="project" value="InterPro"/>
</dbReference>
<dbReference type="PROSITE" id="PS01151">
    <property type="entry name" value="FIMBRIAL_USHER"/>
    <property type="match status" value="1"/>
</dbReference>
<feature type="compositionally biased region" description="Low complexity" evidence="9">
    <location>
        <begin position="368"/>
        <end position="378"/>
    </location>
</feature>
<dbReference type="InterPro" id="IPR000015">
    <property type="entry name" value="Fimb_usher"/>
</dbReference>
<evidence type="ECO:0000256" key="5">
    <source>
        <dbReference type="ARBA" id="ARBA00022729"/>
    </source>
</evidence>